<accession>A0A1S4DCY9</accession>
<dbReference type="Gene3D" id="1.20.1280.50">
    <property type="match status" value="1"/>
</dbReference>
<dbReference type="InterPro" id="IPR055411">
    <property type="entry name" value="LRR_FXL15/At3g58940/PEG3-like"/>
</dbReference>
<dbReference type="InterPro" id="IPR032675">
    <property type="entry name" value="LRR_dom_sf"/>
</dbReference>
<dbReference type="PROSITE" id="PS50181">
    <property type="entry name" value="FBOX"/>
    <property type="match status" value="1"/>
</dbReference>
<reference evidence="4" key="2">
    <citation type="submission" date="2025-08" db="UniProtKB">
        <authorList>
            <consortium name="RefSeq"/>
        </authorList>
    </citation>
    <scope>IDENTIFICATION</scope>
    <source>
        <tissue evidence="4">Leaf</tissue>
    </source>
</reference>
<protein>
    <submittedName>
        <fullName evidence="4">F-box/LRR-repeat protein At5g02910-like</fullName>
    </submittedName>
</protein>
<feature type="domain" description="F-box" evidence="2">
    <location>
        <begin position="39"/>
        <end position="87"/>
    </location>
</feature>
<evidence type="ECO:0000259" key="2">
    <source>
        <dbReference type="PROSITE" id="PS50181"/>
    </source>
</evidence>
<gene>
    <name evidence="4" type="primary">LOC107828426</name>
</gene>
<feature type="region of interest" description="Disordered" evidence="1">
    <location>
        <begin position="1"/>
        <end position="31"/>
    </location>
</feature>
<keyword evidence="3" id="KW-1185">Reference proteome</keyword>
<dbReference type="GeneID" id="107828426"/>
<name>A0A1S4DCY9_TOBAC</name>
<evidence type="ECO:0000313" key="3">
    <source>
        <dbReference type="Proteomes" id="UP000790787"/>
    </source>
</evidence>
<reference evidence="3" key="1">
    <citation type="journal article" date="2014" name="Nat. Commun.">
        <title>The tobacco genome sequence and its comparison with those of tomato and potato.</title>
        <authorList>
            <person name="Sierro N."/>
            <person name="Battey J.N."/>
            <person name="Ouadi S."/>
            <person name="Bakaher N."/>
            <person name="Bovet L."/>
            <person name="Willig A."/>
            <person name="Goepfert S."/>
            <person name="Peitsch M.C."/>
            <person name="Ivanov N.V."/>
        </authorList>
    </citation>
    <scope>NUCLEOTIDE SEQUENCE [LARGE SCALE GENOMIC DNA]</scope>
</reference>
<dbReference type="Gene3D" id="3.80.10.10">
    <property type="entry name" value="Ribonuclease Inhibitor"/>
    <property type="match status" value="1"/>
</dbReference>
<dbReference type="OMA" id="IETECED"/>
<dbReference type="InterPro" id="IPR053781">
    <property type="entry name" value="F-box_AtFBL13-like"/>
</dbReference>
<dbReference type="RefSeq" id="XP_016511208.1">
    <property type="nucleotide sequence ID" value="XM_016655722.1"/>
</dbReference>
<dbReference type="Pfam" id="PF00646">
    <property type="entry name" value="F-box"/>
    <property type="match status" value="1"/>
</dbReference>
<dbReference type="STRING" id="4097.A0A1S4DCY9"/>
<dbReference type="InterPro" id="IPR036047">
    <property type="entry name" value="F-box-like_dom_sf"/>
</dbReference>
<evidence type="ECO:0000313" key="4">
    <source>
        <dbReference type="RefSeq" id="XP_016511208.1"/>
    </source>
</evidence>
<dbReference type="PANTHER" id="PTHR31639:SF204">
    <property type="entry name" value="F-BOX DOMAIN-CONTAINING PROTEIN"/>
    <property type="match status" value="1"/>
</dbReference>
<dbReference type="OrthoDB" id="1300531at2759"/>
<dbReference type="AlphaFoldDB" id="A0A1S4DCY9"/>
<sequence length="262" mass="29745">MGEQDQCPGSSGNDGDCKGHENPPQKTKKNQKGCAVTGIDWISQLPDSLIVQILSLMPVKDAFRTTILSKRWQYLWTSIDNLIFGSRNINCSDSLAVNKIYHSGMSYNSKLDEWLEIALKNKVEDIDLDIWYYDQESYILPQVLCSSSSVLKLSCTCCRISEDCTLNWTSLKSLTLTHLFLRDEHIEQIISSCPQLEALELQEFCGFHRLHITSPKCRRLQLINHGHPKGDWDSSGGDCFLEVVAPYVRHLKIFGGFHLYGN</sequence>
<dbReference type="Proteomes" id="UP000790787">
    <property type="component" value="Chromosome 17"/>
</dbReference>
<dbReference type="SUPFAM" id="SSF52047">
    <property type="entry name" value="RNI-like"/>
    <property type="match status" value="1"/>
</dbReference>
<dbReference type="Pfam" id="PF24758">
    <property type="entry name" value="LRR_At5g56370"/>
    <property type="match status" value="1"/>
</dbReference>
<evidence type="ECO:0000256" key="1">
    <source>
        <dbReference type="SAM" id="MobiDB-lite"/>
    </source>
</evidence>
<dbReference type="PANTHER" id="PTHR31639">
    <property type="entry name" value="F-BOX PROTEIN-LIKE"/>
    <property type="match status" value="1"/>
</dbReference>
<dbReference type="CDD" id="cd22160">
    <property type="entry name" value="F-box_AtFBL13-like"/>
    <property type="match status" value="1"/>
</dbReference>
<proteinExistence type="predicted"/>
<dbReference type="PaxDb" id="4097-A0A1S4DCY9"/>
<dbReference type="InterPro" id="IPR001810">
    <property type="entry name" value="F-box_dom"/>
</dbReference>
<dbReference type="SUPFAM" id="SSF81383">
    <property type="entry name" value="F-box domain"/>
    <property type="match status" value="1"/>
</dbReference>
<dbReference type="KEGG" id="nta:107828426"/>
<organism evidence="3 4">
    <name type="scientific">Nicotiana tabacum</name>
    <name type="common">Common tobacco</name>
    <dbReference type="NCBI Taxonomy" id="4097"/>
    <lineage>
        <taxon>Eukaryota</taxon>
        <taxon>Viridiplantae</taxon>
        <taxon>Streptophyta</taxon>
        <taxon>Embryophyta</taxon>
        <taxon>Tracheophyta</taxon>
        <taxon>Spermatophyta</taxon>
        <taxon>Magnoliopsida</taxon>
        <taxon>eudicotyledons</taxon>
        <taxon>Gunneridae</taxon>
        <taxon>Pentapetalae</taxon>
        <taxon>asterids</taxon>
        <taxon>lamiids</taxon>
        <taxon>Solanales</taxon>
        <taxon>Solanaceae</taxon>
        <taxon>Nicotianoideae</taxon>
        <taxon>Nicotianeae</taxon>
        <taxon>Nicotiana</taxon>
    </lineage>
</organism>